<feature type="domain" description="DOP1-like middle TPR" evidence="8">
    <location>
        <begin position="388"/>
        <end position="575"/>
    </location>
</feature>
<evidence type="ECO:0000259" key="9">
    <source>
        <dbReference type="Pfam" id="PF24598"/>
    </source>
</evidence>
<evidence type="ECO:0000313" key="11">
    <source>
        <dbReference type="Proteomes" id="UP000509704"/>
    </source>
</evidence>
<dbReference type="GO" id="GO:0015031">
    <property type="term" value="P:protein transport"/>
    <property type="evidence" value="ECO:0007669"/>
    <property type="project" value="UniProtKB-KW"/>
</dbReference>
<dbReference type="EMBL" id="CP058610">
    <property type="protein sequence ID" value="QLG74510.1"/>
    <property type="molecule type" value="Genomic_DNA"/>
</dbReference>
<keyword evidence="5" id="KW-0472">Membrane</keyword>
<evidence type="ECO:0000256" key="2">
    <source>
        <dbReference type="ARBA" id="ARBA00022448"/>
    </source>
</evidence>
<dbReference type="Pfam" id="PF24597">
    <property type="entry name" value="TPR_DOP1_M"/>
    <property type="match status" value="1"/>
</dbReference>
<name>A0A7H9B7J2_ZYGMR</name>
<dbReference type="OrthoDB" id="297643at2759"/>
<evidence type="ECO:0000313" key="10">
    <source>
        <dbReference type="EMBL" id="QLG74510.1"/>
    </source>
</evidence>
<dbReference type="GO" id="GO:0005829">
    <property type="term" value="C:cytosol"/>
    <property type="evidence" value="ECO:0007669"/>
    <property type="project" value="GOC"/>
</dbReference>
<accession>A0A7H9B7J2</accession>
<comment type="subcellular location">
    <subcellularLocation>
        <location evidence="1">Golgi apparatus membrane</location>
        <topology evidence="1">Peripheral membrane protein</topology>
    </subcellularLocation>
</comment>
<evidence type="ECO:0000256" key="1">
    <source>
        <dbReference type="ARBA" id="ARBA00004395"/>
    </source>
</evidence>
<dbReference type="Pfam" id="PF04118">
    <property type="entry name" value="Dopey_N"/>
    <property type="match status" value="1"/>
</dbReference>
<feature type="domain" description="DOP1 N-terminal" evidence="7">
    <location>
        <begin position="19"/>
        <end position="356"/>
    </location>
</feature>
<organism evidence="10 11">
    <name type="scientific">Zygotorulaspora mrakii</name>
    <name type="common">Zygosaccharomyces mrakii</name>
    <dbReference type="NCBI Taxonomy" id="42260"/>
    <lineage>
        <taxon>Eukaryota</taxon>
        <taxon>Fungi</taxon>
        <taxon>Dikarya</taxon>
        <taxon>Ascomycota</taxon>
        <taxon>Saccharomycotina</taxon>
        <taxon>Saccharomycetes</taxon>
        <taxon>Saccharomycetales</taxon>
        <taxon>Saccharomycetaceae</taxon>
        <taxon>Zygotorulaspora</taxon>
    </lineage>
</organism>
<sequence>MASLQLKPLTIDSNSRQLDSKQKKFNANIQRALEHFDSVTEWADYIASLGKLLKALQSWSPQFQNVRYYVPSPYQVSRRLTSSLSPNLPAGVHQKTLEVYTFIFERIGQDTLAAECNIWVPGILPLMTYASMSVKSHLIELYDNYLIELPSSTLKLLIRPLLASLLPGIDDESSEFQPLVMKLIENLKENLAEDSLFWQTCFLVMITSKERRLGGLVWLTKKFPSLNPVPHLVLQKNRKGQDNQTSDGREDNIKSDLKEIREEAFSVLLPSAKALLSPEPGLLIRCMVCCLAHDNDLIIKRGIWDLLLQRFHLNSPVLDCLVSASDKKMLTISCCKTTLEKDMSLNRRVWNWLLGPAFSSTGNSTNSTAGAIPDKDQDKTLTVKSNEYFSQHGAKAIVDGLKDMVKVEATIITVFSICLSVMDRWEIGSLIIPEMFIPLMQAAQTFKQNAQVMKTANTFFDTVETNIIWGKIYQHVTQTEDLEFLDFILSYFNIASDEEIIIRHLPLVLLALLCHESETKEGSTDLKESIYEVCMNLLSNIPERAFLPLAASSQLNHDGALPKSIDILKNITDFYIRVSDSVVLQDMENLNDVSPPFDHQELTILTVNQAHELLLDSLKNDELVIEAAQIFISIYERVPAHSTDEEDESLVSDGLNNRRLVDAIFMRSKKAAEKHSDSVYGIAEIFSKYLSSRISLLEINKLLKLVLSALWKCLVTPSRQLSAVKCLLSLEKSLEPAYVEGALSYAFLQENDISKSIIVLDLLWNHLEPRSIVLRRPLELMIDELFLEENPHYLSVSKWVLSVLNAGSANRLFYFLTHKLLEFDFLNRSELQDLDDLDNFTYRIQALTSVLKTNNRVVIKLFSSELSSIDSLTIWQDEDISTYKNLVLAILLRFLEMKNNHSAKSIRSSLILLECLLNGTERNFKKIVITLLEMSSQYISQGGLDSELITVALLNIVSNVLRLSHENGIKLDIFDDSGTHLKYVDYLVTSVSNIESPLIVTSYMKLLSESLIYFESFMFRIILLLSASIVGCIKKLFEKEKRIGGYYQSISLLLGGLEEILEVSHSFLLTEEKEQYFSGSSYKGDFIQSMVSNVFSSDSSTNDVKIKGERDVILQSFRQVVNCCFEIWTWAHGLYVADKKNSINQMNYNSYKFKFAAKKLLEKLFTLEPIEVIEDLVLTSSEETTTLIHVLDGNRPALSIPYLFVGIMHRQNRNTSVKLSISVNSFFTTGNRLESSLINKLDSEALVRFLIVFASSLENAAIEDFYSDFFTFFKEVSTNYNLYESISKPILVFVVTMAQKLSKSNFGQQKRIRRELSDLFTKYLPNALNDSPFNYVDAPQTFSDLESIVENLQYVLNDEIGGDRFNNCMSTIVNQCAAPYIKNRTAEIPDFVLKFSLEVAKTSGKVKSWRSMINDYFFDDKSFASLANNKLWRQIIFEWSQYPDKKSSLINDLLSIIDSKTTSMAPNLITFTAWSESENESKCQSFLRISYLLMILPKNYYLLHFHDLVSCVCQYLSSENTKLKEKCWILLKAMLLKFNVLHFNDYWSMIVYCLQTNLQAFYESLQIQAEIDSAHILQVCKTLDLLLALNFEGFSGTNEWLFVIDTINNIYKTYPFMALVDKIYECKEFQIDRRDSTELIDRTKLKIPLLVGINSIKNHVQLRTFFQNLSYAHYEYIYSLGEIDLQICEDDICSDIFA</sequence>
<dbReference type="Proteomes" id="UP000509704">
    <property type="component" value="Chromosome 7"/>
</dbReference>
<evidence type="ECO:0000256" key="5">
    <source>
        <dbReference type="ARBA" id="ARBA00023136"/>
    </source>
</evidence>
<dbReference type="InterPro" id="IPR056457">
    <property type="entry name" value="DOP1_C"/>
</dbReference>
<protein>
    <submittedName>
        <fullName evidence="10">Uncharacterized protein</fullName>
    </submittedName>
</protein>
<keyword evidence="4" id="KW-0333">Golgi apparatus</keyword>
<keyword evidence="11" id="KW-1185">Reference proteome</keyword>
<keyword evidence="3" id="KW-0653">Protein transport</keyword>
<evidence type="ECO:0000259" key="8">
    <source>
        <dbReference type="Pfam" id="PF24597"/>
    </source>
</evidence>
<evidence type="ECO:0000256" key="6">
    <source>
        <dbReference type="ARBA" id="ARBA00046326"/>
    </source>
</evidence>
<evidence type="ECO:0000256" key="3">
    <source>
        <dbReference type="ARBA" id="ARBA00022927"/>
    </source>
</evidence>
<proteinExistence type="inferred from homology"/>
<gene>
    <name evidence="10" type="ORF">HG535_0G03930</name>
</gene>
<evidence type="ECO:0000256" key="4">
    <source>
        <dbReference type="ARBA" id="ARBA00023034"/>
    </source>
</evidence>
<dbReference type="InterPro" id="IPR007249">
    <property type="entry name" value="DOP1_N"/>
</dbReference>
<dbReference type="RefSeq" id="XP_037146235.1">
    <property type="nucleotide sequence ID" value="XM_037290340.1"/>
</dbReference>
<dbReference type="GO" id="GO:0005768">
    <property type="term" value="C:endosome"/>
    <property type="evidence" value="ECO:0007669"/>
    <property type="project" value="TreeGrafter"/>
</dbReference>
<dbReference type="GO" id="GO:0000139">
    <property type="term" value="C:Golgi membrane"/>
    <property type="evidence" value="ECO:0007669"/>
    <property type="project" value="UniProtKB-SubCell"/>
</dbReference>
<dbReference type="InterPro" id="IPR056458">
    <property type="entry name" value="TPR_DOP1_M"/>
</dbReference>
<dbReference type="GO" id="GO:0006895">
    <property type="term" value="P:Golgi to endosome transport"/>
    <property type="evidence" value="ECO:0007669"/>
    <property type="project" value="InterPro"/>
</dbReference>
<dbReference type="PANTHER" id="PTHR14042:SF24">
    <property type="entry name" value="PROTEIN DOPEY-1 HOMOLOG"/>
    <property type="match status" value="1"/>
</dbReference>
<dbReference type="InterPro" id="IPR040314">
    <property type="entry name" value="DOP1"/>
</dbReference>
<dbReference type="PANTHER" id="PTHR14042">
    <property type="entry name" value="DOPEY-RELATED"/>
    <property type="match status" value="1"/>
</dbReference>
<dbReference type="GeneID" id="59238293"/>
<reference evidence="10 11" key="1">
    <citation type="submission" date="2020-07" db="EMBL/GenBank/DDBJ databases">
        <title>The yeast mating-type switching endonuclease HO is a domesticated member of an unorthodox homing genetic element family.</title>
        <authorList>
            <person name="Coughlan A.Y."/>
            <person name="Lombardi L."/>
            <person name="Braun-Galleani S."/>
            <person name="Martos A.R."/>
            <person name="Galeote V."/>
            <person name="Bigey F."/>
            <person name="Dequin S."/>
            <person name="Byrne K.P."/>
            <person name="Wolfe K.H."/>
        </authorList>
    </citation>
    <scope>NUCLEOTIDE SEQUENCE [LARGE SCALE GENOMIC DNA]</scope>
    <source>
        <strain evidence="10 11">NRRL Y-6702</strain>
    </source>
</reference>
<feature type="domain" description="DOP1-like C-terminal" evidence="9">
    <location>
        <begin position="1249"/>
        <end position="1679"/>
    </location>
</feature>
<comment type="similarity">
    <text evidence="6">Belongs to the DOP1 family.</text>
</comment>
<dbReference type="GO" id="GO:0005802">
    <property type="term" value="C:trans-Golgi network"/>
    <property type="evidence" value="ECO:0007669"/>
    <property type="project" value="TreeGrafter"/>
</dbReference>
<dbReference type="KEGG" id="zmk:HG535_0G03930"/>
<evidence type="ECO:0000259" key="7">
    <source>
        <dbReference type="Pfam" id="PF04118"/>
    </source>
</evidence>
<dbReference type="Pfam" id="PF24598">
    <property type="entry name" value="DOP1_C"/>
    <property type="match status" value="1"/>
</dbReference>
<keyword evidence="2" id="KW-0813">Transport</keyword>